<feature type="compositionally biased region" description="Polar residues" evidence="1">
    <location>
        <begin position="7"/>
        <end position="16"/>
    </location>
</feature>
<accession>A0ABW8YNJ2</accession>
<gene>
    <name evidence="2" type="ORF">ABS767_12530</name>
</gene>
<evidence type="ECO:0008006" key="4">
    <source>
        <dbReference type="Google" id="ProtNLM"/>
    </source>
</evidence>
<evidence type="ECO:0000256" key="1">
    <source>
        <dbReference type="SAM" id="MobiDB-lite"/>
    </source>
</evidence>
<organism evidence="2 3">
    <name type="scientific">Sphingomonas plantiphila</name>
    <dbReference type="NCBI Taxonomy" id="3163295"/>
    <lineage>
        <taxon>Bacteria</taxon>
        <taxon>Pseudomonadati</taxon>
        <taxon>Pseudomonadota</taxon>
        <taxon>Alphaproteobacteria</taxon>
        <taxon>Sphingomonadales</taxon>
        <taxon>Sphingomonadaceae</taxon>
        <taxon>Sphingomonas</taxon>
    </lineage>
</organism>
<comment type="caution">
    <text evidence="2">The sequence shown here is derived from an EMBL/GenBank/DDBJ whole genome shotgun (WGS) entry which is preliminary data.</text>
</comment>
<dbReference type="Proteomes" id="UP001629244">
    <property type="component" value="Unassembled WGS sequence"/>
</dbReference>
<evidence type="ECO:0000313" key="2">
    <source>
        <dbReference type="EMBL" id="MFL9841794.1"/>
    </source>
</evidence>
<name>A0ABW8YNJ2_9SPHN</name>
<sequence length="176" mass="17918">MADENFPQDTSSTPASDTLVASEPLKGAGTAGDDGKRGAGAFVREEASKFAGQAGDKARSFADTGKEKATGALDEFSTMMRDAAGSVDERLGEQYGQYARSAADQISGLADSLRGKQVDDLLDDAREFVKKSPAVAVGIAAGVGFVLARLLKSGLDAAGDLADKGDTSGDPGVPKA</sequence>
<keyword evidence="3" id="KW-1185">Reference proteome</keyword>
<dbReference type="RefSeq" id="WP_408078834.1">
    <property type="nucleotide sequence ID" value="NZ_JBELQC010000002.1"/>
</dbReference>
<reference evidence="2 3" key="1">
    <citation type="submission" date="2024-06" db="EMBL/GenBank/DDBJ databases">
        <authorList>
            <person name="Kaempfer P."/>
            <person name="Viver T."/>
        </authorList>
    </citation>
    <scope>NUCLEOTIDE SEQUENCE [LARGE SCALE GENOMIC DNA]</scope>
    <source>
        <strain evidence="2 3">ST-64</strain>
    </source>
</reference>
<proteinExistence type="predicted"/>
<evidence type="ECO:0000313" key="3">
    <source>
        <dbReference type="Proteomes" id="UP001629244"/>
    </source>
</evidence>
<feature type="region of interest" description="Disordered" evidence="1">
    <location>
        <begin position="1"/>
        <end position="38"/>
    </location>
</feature>
<dbReference type="EMBL" id="JBELQC010000002">
    <property type="protein sequence ID" value="MFL9841794.1"/>
    <property type="molecule type" value="Genomic_DNA"/>
</dbReference>
<protein>
    <recommendedName>
        <fullName evidence="4">Membrane-anchored ribosome-binding protein, inhibits growth in stationary phase, ElaB/YqjD/DUF883 family</fullName>
    </recommendedName>
</protein>